<keyword evidence="3" id="KW-1185">Reference proteome</keyword>
<name>A0ABC9G6W4_9POAL</name>
<protein>
    <recommendedName>
        <fullName evidence="1">F-box protein AT5G49610-like beta-propeller domain-containing protein</fullName>
    </recommendedName>
</protein>
<feature type="domain" description="F-box protein AT5G49610-like beta-propeller" evidence="1">
    <location>
        <begin position="86"/>
        <end position="332"/>
    </location>
</feature>
<evidence type="ECO:0000313" key="2">
    <source>
        <dbReference type="EMBL" id="CAL5088886.1"/>
    </source>
</evidence>
<evidence type="ECO:0000313" key="3">
    <source>
        <dbReference type="Proteomes" id="UP001497457"/>
    </source>
</evidence>
<dbReference type="EMBL" id="OZ075118">
    <property type="protein sequence ID" value="CAL5088886.1"/>
    <property type="molecule type" value="Genomic_DNA"/>
</dbReference>
<dbReference type="InterPro" id="IPR056594">
    <property type="entry name" value="AT5G49610-like_b-prop"/>
</dbReference>
<dbReference type="Pfam" id="PF23635">
    <property type="entry name" value="Beta-prop_AT5G49610-like"/>
    <property type="match status" value="1"/>
</dbReference>
<reference evidence="2 3" key="2">
    <citation type="submission" date="2024-10" db="EMBL/GenBank/DDBJ databases">
        <authorList>
            <person name="Ryan C."/>
        </authorList>
    </citation>
    <scope>NUCLEOTIDE SEQUENCE [LARGE SCALE GENOMIC DNA]</scope>
</reference>
<dbReference type="PANTHER" id="PTHR33207">
    <property type="entry name" value="F-BOX DOMAIN CONTAINING PROTEIN-RELATED"/>
    <property type="match status" value="1"/>
</dbReference>
<reference evidence="3" key="1">
    <citation type="submission" date="2024-06" db="EMBL/GenBank/DDBJ databases">
        <authorList>
            <person name="Ryan C."/>
        </authorList>
    </citation>
    <scope>NUCLEOTIDE SEQUENCE [LARGE SCALE GENOMIC DNA]</scope>
</reference>
<accession>A0ABC9G6W4</accession>
<dbReference type="Proteomes" id="UP001497457">
    <property type="component" value="Chromosome 8b"/>
</dbReference>
<organism evidence="2 3">
    <name type="scientific">Urochloa decumbens</name>
    <dbReference type="NCBI Taxonomy" id="240449"/>
    <lineage>
        <taxon>Eukaryota</taxon>
        <taxon>Viridiplantae</taxon>
        <taxon>Streptophyta</taxon>
        <taxon>Embryophyta</taxon>
        <taxon>Tracheophyta</taxon>
        <taxon>Spermatophyta</taxon>
        <taxon>Magnoliopsida</taxon>
        <taxon>Liliopsida</taxon>
        <taxon>Poales</taxon>
        <taxon>Poaceae</taxon>
        <taxon>PACMAD clade</taxon>
        <taxon>Panicoideae</taxon>
        <taxon>Panicodae</taxon>
        <taxon>Paniceae</taxon>
        <taxon>Melinidinae</taxon>
        <taxon>Urochloa</taxon>
    </lineage>
</organism>
<sequence>MAKITFGRTWIPCSFPRRRASASDEPSGGLQLSLDFVPGLPAAKRGRRELVDGCGSLLLLLGEKARNERPWDMYWWHHADYMTPDLIVCQPLTRQYQVIPPPICSVCILGAFLLNSDANEAGSAAIGMTNFRVLLVHYQHDYWNGEDEAGVYLPLFDEVHLAGRTGGRIYWGCDGYDDKQLVVLDECTLQFSAMALSEHMMQWLEFGRDNFRVVGGDHAGTVRIVHLTGGQELEIFGHRQGDRGNDEWVLEKTVRMQEAISRGLLVVEHEEEDYFDRETRIIDADEGLVVLSLDNEMSLFSVDLETMELKREDGRDQSTGAAFPYTLPWPPVMRACVDDAGDLIVRVPCQMDTESPEAKIAKDRKRKRLPARAATSIDDLLELVLLGLDSPKWLLRAAATPQLSVDFVPRAWDCGPRELVDGRGSLHLLLMEKERPDRRSCYCCYHHADIMTPDLVVCEPLTRRYLAIPPPERPPAPIGVCIVGAFLHDGTAGIGMANFRVLLVLYQHDLYGGRIYRDDCHNGHAYLSASVFTNDGSNGGWWHHGEVDYDGVYLPRLNEIHLAGRTGGRIYWGCDDKQVLVLDEHTLKSSTMALSQHMMSWQEFGRDNFRVVGGGARTVRIVHLAAGSGELEIFSQAHGIHGTAHDWVLQMRVQLVEATRGLPGHEEKYFAQGIKIIDAQEGFAVLSPENETWIFSVHLETMELKHEYGREKYTGPAFLYTLPWPPVMRVCVENGKKLRKRRRRKRRKRVSS</sequence>
<evidence type="ECO:0000259" key="1">
    <source>
        <dbReference type="Pfam" id="PF23635"/>
    </source>
</evidence>
<gene>
    <name evidence="2" type="ORF">URODEC1_LOCUS113065</name>
</gene>
<dbReference type="AlphaFoldDB" id="A0ABC9G6W4"/>
<proteinExistence type="predicted"/>